<accession>A0ABX1LPQ0</accession>
<sequence length="677" mass="77869">MAQNYIDNVDTEFLFYGHKYESFIMCVDAATDFLSTKRDPNHYSQDLTRYDKSCVESGKSYINNVEDNGNHTKPELKQIDIGQLSNHIQILDELITGKWLPYHIYRGLATNLVLIHGGVSIYKKSLATMLELYKDTVEFQQALQDNPNFIYRLKVLPTVINHYGKHYGYIPIDLQYFSPHSNDWTYINLLTPLSQVVRVEPYQGKPVDEVRQEFINKFNEVTTTPDTNIHVFRVATAIGKTELCTSLENVLLAFPDHALKDEVSTRMKVDHKVTPDTKDLPTEIKKKLDILYRIGAYSAANRFLGVSATNTTVKRYNVDMSACYNSNDTVLTTHNKALHYKEWQHTTIIFDEDPFKTILSNGKTTLTELRQLRNKMVDATVKDKLTHLINEIGQTDLNSHTPVDLSLFEDFEFIQKEVVDNCDNYSTNVLQFFQSSCYLIDKVENNIIHFGNRHKLPTDKKVIILSATVDEAIYRRLCGNRLRFYNFSDVQPTGVILQNATYSFSSSSLTEHLKDIDDISALIPTSSLPTITLAKHKKRLGELEVNIVDDMHFGKVSGYDELKGQDINVLGTFFINPIAIFLYAKLLDMSIDSYEFENQIVIHNGFRFRFSTYNNQDLRSIHFYIAQTELRQAIGRSRVNTERCKVYVYSNFPLPEACVTADEKALALDRLRRETDK</sequence>
<comment type="caution">
    <text evidence="1">The sequence shown here is derived from an EMBL/GenBank/DDBJ whole genome shotgun (WGS) entry which is preliminary data.</text>
</comment>
<reference evidence="1 2" key="1">
    <citation type="submission" date="2020-03" db="EMBL/GenBank/DDBJ databases">
        <title>Draft Genome Sequence of 2-Methylisoborneol Producing Pseudanabaena yagii Strain GIHE-NHR1 Isolated from North Han River in South Korea.</title>
        <authorList>
            <person name="Jeong J."/>
        </authorList>
    </citation>
    <scope>NUCLEOTIDE SEQUENCE [LARGE SCALE GENOMIC DNA]</scope>
    <source>
        <strain evidence="1 2">GIHE-NHR1</strain>
    </source>
</reference>
<organism evidence="1 2">
    <name type="scientific">Pseudanabaena yagii GIHE-NHR1</name>
    <dbReference type="NCBI Taxonomy" id="2722753"/>
    <lineage>
        <taxon>Bacteria</taxon>
        <taxon>Bacillati</taxon>
        <taxon>Cyanobacteriota</taxon>
        <taxon>Cyanophyceae</taxon>
        <taxon>Pseudanabaenales</taxon>
        <taxon>Pseudanabaenaceae</taxon>
        <taxon>Pseudanabaena</taxon>
        <taxon>Pseudanabaena yagii</taxon>
    </lineage>
</organism>
<keyword evidence="2" id="KW-1185">Reference proteome</keyword>
<dbReference type="EMBL" id="JAAVJL010000001">
    <property type="protein sequence ID" value="NMF57298.1"/>
    <property type="molecule type" value="Genomic_DNA"/>
</dbReference>
<name>A0ABX1LPQ0_9CYAN</name>
<gene>
    <name evidence="1" type="ORF">HC246_04500</name>
</gene>
<proteinExistence type="predicted"/>
<dbReference type="Proteomes" id="UP000738376">
    <property type="component" value="Unassembled WGS sequence"/>
</dbReference>
<protein>
    <submittedName>
        <fullName evidence="1">Uncharacterized protein</fullName>
    </submittedName>
</protein>
<dbReference type="RefSeq" id="WP_169362353.1">
    <property type="nucleotide sequence ID" value="NZ_JAAVJL010000001.1"/>
</dbReference>
<evidence type="ECO:0000313" key="2">
    <source>
        <dbReference type="Proteomes" id="UP000738376"/>
    </source>
</evidence>
<evidence type="ECO:0000313" key="1">
    <source>
        <dbReference type="EMBL" id="NMF57298.1"/>
    </source>
</evidence>